<dbReference type="InterPro" id="IPR001849">
    <property type="entry name" value="PH_domain"/>
</dbReference>
<dbReference type="InterPro" id="IPR035999">
    <property type="entry name" value="Sec7_dom_sf"/>
</dbReference>
<dbReference type="SUPFAM" id="SSF48425">
    <property type="entry name" value="Sec7 domain"/>
    <property type="match status" value="1"/>
</dbReference>
<dbReference type="OrthoDB" id="2157641at2759"/>
<keyword evidence="4" id="KW-0472">Membrane</keyword>
<feature type="region of interest" description="Disordered" evidence="5">
    <location>
        <begin position="445"/>
        <end position="477"/>
    </location>
</feature>
<evidence type="ECO:0000259" key="6">
    <source>
        <dbReference type="PROSITE" id="PS50003"/>
    </source>
</evidence>
<dbReference type="InterPro" id="IPR000904">
    <property type="entry name" value="Sec7_dom"/>
</dbReference>
<evidence type="ECO:0000256" key="1">
    <source>
        <dbReference type="ARBA" id="ARBA00004236"/>
    </source>
</evidence>
<evidence type="ECO:0000256" key="5">
    <source>
        <dbReference type="SAM" id="MobiDB-lite"/>
    </source>
</evidence>
<evidence type="ECO:0000256" key="3">
    <source>
        <dbReference type="ARBA" id="ARBA00022658"/>
    </source>
</evidence>
<proteinExistence type="predicted"/>
<dbReference type="STRING" id="283909.R7VD12"/>
<dbReference type="InterPro" id="IPR023394">
    <property type="entry name" value="Sec7_C_sf"/>
</dbReference>
<name>R7VD12_CAPTE</name>
<dbReference type="PRINTS" id="PR00683">
    <property type="entry name" value="SPECTRINPH"/>
</dbReference>
<feature type="domain" description="SEC7" evidence="7">
    <location>
        <begin position="20"/>
        <end position="187"/>
    </location>
</feature>
<evidence type="ECO:0000313" key="10">
    <source>
        <dbReference type="Proteomes" id="UP000014760"/>
    </source>
</evidence>
<evidence type="ECO:0000313" key="8">
    <source>
        <dbReference type="EMBL" id="ELU16703.1"/>
    </source>
</evidence>
<protein>
    <recommendedName>
        <fullName evidence="11">SEC7 domain-containing protein</fullName>
    </recommendedName>
</protein>
<dbReference type="Proteomes" id="UP000014760">
    <property type="component" value="Unassembled WGS sequence"/>
</dbReference>
<dbReference type="InterPro" id="IPR011993">
    <property type="entry name" value="PH-like_dom_sf"/>
</dbReference>
<dbReference type="Pfam" id="PF15410">
    <property type="entry name" value="PH_9"/>
    <property type="match status" value="1"/>
</dbReference>
<dbReference type="SUPFAM" id="SSF50729">
    <property type="entry name" value="PH domain-like"/>
    <property type="match status" value="1"/>
</dbReference>
<dbReference type="EMBL" id="KB292985">
    <property type="protein sequence ID" value="ELU16703.1"/>
    <property type="molecule type" value="Genomic_DNA"/>
</dbReference>
<evidence type="ECO:0000259" key="7">
    <source>
        <dbReference type="PROSITE" id="PS50190"/>
    </source>
</evidence>
<organism evidence="8">
    <name type="scientific">Capitella teleta</name>
    <name type="common">Polychaete worm</name>
    <dbReference type="NCBI Taxonomy" id="283909"/>
    <lineage>
        <taxon>Eukaryota</taxon>
        <taxon>Metazoa</taxon>
        <taxon>Spiralia</taxon>
        <taxon>Lophotrochozoa</taxon>
        <taxon>Annelida</taxon>
        <taxon>Polychaeta</taxon>
        <taxon>Sedentaria</taxon>
        <taxon>Scolecida</taxon>
        <taxon>Capitellidae</taxon>
        <taxon>Capitella</taxon>
    </lineage>
</organism>
<keyword evidence="2" id="KW-1003">Cell membrane</keyword>
<evidence type="ECO:0000256" key="2">
    <source>
        <dbReference type="ARBA" id="ARBA00022475"/>
    </source>
</evidence>
<dbReference type="PANTHER" id="PTHR10663:SF376">
    <property type="entry name" value="PH AND SEC7 DOMAIN-CONTAINING PROTEIN"/>
    <property type="match status" value="1"/>
</dbReference>
<feature type="domain" description="PH" evidence="6">
    <location>
        <begin position="219"/>
        <end position="333"/>
    </location>
</feature>
<dbReference type="HOGENOM" id="CLU_011021_1_1_1"/>
<dbReference type="SMART" id="SM00233">
    <property type="entry name" value="PH"/>
    <property type="match status" value="1"/>
</dbReference>
<accession>R7VD12</accession>
<dbReference type="Gene3D" id="1.10.1000.11">
    <property type="entry name" value="Arf Nucleotide-binding Site Opener,domain 2"/>
    <property type="match status" value="1"/>
</dbReference>
<dbReference type="FunFam" id="2.30.29.30:FF:000267">
    <property type="entry name" value="PH and SEC7 domain-containing protein 4"/>
    <property type="match status" value="1"/>
</dbReference>
<dbReference type="GO" id="GO:0005543">
    <property type="term" value="F:phospholipid binding"/>
    <property type="evidence" value="ECO:0007669"/>
    <property type="project" value="InterPro"/>
</dbReference>
<dbReference type="CDD" id="cd13295">
    <property type="entry name" value="PH_EFA6"/>
    <property type="match status" value="1"/>
</dbReference>
<evidence type="ECO:0000256" key="4">
    <source>
        <dbReference type="ARBA" id="ARBA00023136"/>
    </source>
</evidence>
<dbReference type="Pfam" id="PF01369">
    <property type="entry name" value="Sec7"/>
    <property type="match status" value="1"/>
</dbReference>
<dbReference type="InterPro" id="IPR001605">
    <property type="entry name" value="PH_dom-spectrin-type"/>
</dbReference>
<dbReference type="CDD" id="cd00171">
    <property type="entry name" value="Sec7"/>
    <property type="match status" value="1"/>
</dbReference>
<dbReference type="PANTHER" id="PTHR10663">
    <property type="entry name" value="GUANYL-NUCLEOTIDE EXCHANGE FACTOR"/>
    <property type="match status" value="1"/>
</dbReference>
<feature type="region of interest" description="Disordered" evidence="5">
    <location>
        <begin position="1"/>
        <end position="35"/>
    </location>
</feature>
<reference evidence="9" key="3">
    <citation type="submission" date="2015-06" db="UniProtKB">
        <authorList>
            <consortium name="EnsemblMetazoa"/>
        </authorList>
    </citation>
    <scope>IDENTIFICATION</scope>
</reference>
<reference evidence="10" key="1">
    <citation type="submission" date="2012-12" db="EMBL/GenBank/DDBJ databases">
        <authorList>
            <person name="Hellsten U."/>
            <person name="Grimwood J."/>
            <person name="Chapman J.A."/>
            <person name="Shapiro H."/>
            <person name="Aerts A."/>
            <person name="Otillar R.P."/>
            <person name="Terry A.Y."/>
            <person name="Boore J.L."/>
            <person name="Simakov O."/>
            <person name="Marletaz F."/>
            <person name="Cho S.-J."/>
            <person name="Edsinger-Gonzales E."/>
            <person name="Havlak P."/>
            <person name="Kuo D.-H."/>
            <person name="Larsson T."/>
            <person name="Lv J."/>
            <person name="Arendt D."/>
            <person name="Savage R."/>
            <person name="Osoegawa K."/>
            <person name="de Jong P."/>
            <person name="Lindberg D.R."/>
            <person name="Seaver E.C."/>
            <person name="Weisblat D.A."/>
            <person name="Putnam N.H."/>
            <person name="Grigoriev I.V."/>
            <person name="Rokhsar D.S."/>
        </authorList>
    </citation>
    <scope>NUCLEOTIDE SEQUENCE</scope>
    <source>
        <strain evidence="10">I ESC-2004</strain>
    </source>
</reference>
<dbReference type="PROSITE" id="PS50190">
    <property type="entry name" value="SEC7"/>
    <property type="match status" value="1"/>
</dbReference>
<dbReference type="EMBL" id="AMQN01004236">
    <property type="status" value="NOT_ANNOTATED_CDS"/>
    <property type="molecule type" value="Genomic_DNA"/>
</dbReference>
<dbReference type="GO" id="GO:0005886">
    <property type="term" value="C:plasma membrane"/>
    <property type="evidence" value="ECO:0007669"/>
    <property type="project" value="UniProtKB-SubCell"/>
</dbReference>
<dbReference type="EnsemblMetazoa" id="CapteT113638">
    <property type="protein sequence ID" value="CapteP113638"/>
    <property type="gene ID" value="CapteG113638"/>
</dbReference>
<sequence length="501" mass="57116">MLSDDPTSPPHSGPNSPGHESVDGALYHQPAKDPHRPSAARLAKRLFHMDGFKKSDVTKHLSKKNEFAQLVGEEYLSFFDYSTRPLDEALRDFLKHVLLAGETQERERVLVHFSRRYVLCNPQAFNSEDACHTLTCALMLLNNDLHGQNIGRKMSVTEFIENLAELNDGSDFPKEVLQQVYQAIKDAPLECEFGRGGQDPVRYIGHNPFLDIPDPSKAIEYKKGFVMRKCCIDPDGRKTPLGKRSWKMFYATMRDMVIYLHKDEHGFKKSSLVADNLSSCIRIHHALATKATDYRKKQHVFRLQTADAAQFLFQTSDSKECEEWIDTINFVASCLSAPPLPGGVGSQRKFQRPLMPASYTKLNMREQLLHHENRAMHIEQELNEHRRTPPDKGAKSRVIQDYVEKESYLHFELRRFNVYCFLLQAKMVSFHPDLEPSLVEVAIGEVDEPPSPPPRTAEQPLLAPPDPAIAKSKPVQRSMSDRYSYRAAIYCTDTYDPSAEL</sequence>
<dbReference type="Gene3D" id="2.30.29.30">
    <property type="entry name" value="Pleckstrin-homology domain (PH domain)/Phosphotyrosine-binding domain (PTB)"/>
    <property type="match status" value="1"/>
</dbReference>
<dbReference type="SMART" id="SM00222">
    <property type="entry name" value="Sec7"/>
    <property type="match status" value="1"/>
</dbReference>
<reference evidence="8 10" key="2">
    <citation type="journal article" date="2013" name="Nature">
        <title>Insights into bilaterian evolution from three spiralian genomes.</title>
        <authorList>
            <person name="Simakov O."/>
            <person name="Marletaz F."/>
            <person name="Cho S.J."/>
            <person name="Edsinger-Gonzales E."/>
            <person name="Havlak P."/>
            <person name="Hellsten U."/>
            <person name="Kuo D.H."/>
            <person name="Larsson T."/>
            <person name="Lv J."/>
            <person name="Arendt D."/>
            <person name="Savage R."/>
            <person name="Osoegawa K."/>
            <person name="de Jong P."/>
            <person name="Grimwood J."/>
            <person name="Chapman J.A."/>
            <person name="Shapiro H."/>
            <person name="Aerts A."/>
            <person name="Otillar R.P."/>
            <person name="Terry A.Y."/>
            <person name="Boore J.L."/>
            <person name="Grigoriev I.V."/>
            <person name="Lindberg D.R."/>
            <person name="Seaver E.C."/>
            <person name="Weisblat D.A."/>
            <person name="Putnam N.H."/>
            <person name="Rokhsar D.S."/>
        </authorList>
    </citation>
    <scope>NUCLEOTIDE SEQUENCE</scope>
    <source>
        <strain evidence="8 10">I ESC-2004</strain>
    </source>
</reference>
<dbReference type="GO" id="GO:0005085">
    <property type="term" value="F:guanyl-nucleotide exchange factor activity"/>
    <property type="evidence" value="ECO:0007669"/>
    <property type="project" value="UniProtKB-KW"/>
</dbReference>
<evidence type="ECO:0008006" key="11">
    <source>
        <dbReference type="Google" id="ProtNLM"/>
    </source>
</evidence>
<keyword evidence="10" id="KW-1185">Reference proteome</keyword>
<gene>
    <name evidence="8" type="ORF">CAPTEDRAFT_113638</name>
</gene>
<dbReference type="PROSITE" id="PS50003">
    <property type="entry name" value="PH_DOMAIN"/>
    <property type="match status" value="1"/>
</dbReference>
<dbReference type="OMA" id="GALEDQY"/>
<dbReference type="InterPro" id="IPR041681">
    <property type="entry name" value="PH_9"/>
</dbReference>
<comment type="subcellular location">
    <subcellularLocation>
        <location evidence="1">Cell membrane</location>
    </subcellularLocation>
</comment>
<dbReference type="AlphaFoldDB" id="R7VD12"/>
<keyword evidence="3" id="KW-0344">Guanine-nucleotide releasing factor</keyword>
<dbReference type="GO" id="GO:0032012">
    <property type="term" value="P:regulation of ARF protein signal transduction"/>
    <property type="evidence" value="ECO:0007669"/>
    <property type="project" value="InterPro"/>
</dbReference>
<evidence type="ECO:0000313" key="9">
    <source>
        <dbReference type="EnsemblMetazoa" id="CapteP113638"/>
    </source>
</evidence>